<keyword evidence="6" id="KW-1185">Reference proteome</keyword>
<evidence type="ECO:0000313" key="5">
    <source>
        <dbReference type="EMBL" id="VVZ96726.1"/>
    </source>
</evidence>
<dbReference type="InterPro" id="IPR018392">
    <property type="entry name" value="LysM"/>
</dbReference>
<dbReference type="RefSeq" id="WP_151444522.1">
    <property type="nucleotide sequence ID" value="NZ_CABVOU010000039.1"/>
</dbReference>
<dbReference type="InterPro" id="IPR023346">
    <property type="entry name" value="Lysozyme-like_dom_sf"/>
</dbReference>
<organism evidence="5 6">
    <name type="scientific">Halomonas lysinitropha</name>
    <dbReference type="NCBI Taxonomy" id="2607506"/>
    <lineage>
        <taxon>Bacteria</taxon>
        <taxon>Pseudomonadati</taxon>
        <taxon>Pseudomonadota</taxon>
        <taxon>Gammaproteobacteria</taxon>
        <taxon>Oceanospirillales</taxon>
        <taxon>Halomonadaceae</taxon>
        <taxon>Halomonas</taxon>
    </lineage>
</organism>
<evidence type="ECO:0000313" key="6">
    <source>
        <dbReference type="Proteomes" id="UP000326725"/>
    </source>
</evidence>
<dbReference type="EC" id="4.2.2.-" evidence="5"/>
<evidence type="ECO:0000259" key="4">
    <source>
        <dbReference type="PROSITE" id="PS51782"/>
    </source>
</evidence>
<proteinExistence type="inferred from homology"/>
<feature type="region of interest" description="Disordered" evidence="2">
    <location>
        <begin position="27"/>
        <end position="51"/>
    </location>
</feature>
<feature type="chain" id="PRO_5023916075" evidence="3">
    <location>
        <begin position="33"/>
        <end position="395"/>
    </location>
</feature>
<dbReference type="GO" id="GO:0008933">
    <property type="term" value="F:peptidoglycan lytic transglycosylase activity"/>
    <property type="evidence" value="ECO:0007669"/>
    <property type="project" value="InterPro"/>
</dbReference>
<dbReference type="Pfam" id="PF01476">
    <property type="entry name" value="LysM"/>
    <property type="match status" value="1"/>
</dbReference>
<dbReference type="Proteomes" id="UP000326725">
    <property type="component" value="Unassembled WGS sequence"/>
</dbReference>
<dbReference type="EMBL" id="CABVOU010000039">
    <property type="protein sequence ID" value="VVZ96726.1"/>
    <property type="molecule type" value="Genomic_DNA"/>
</dbReference>
<gene>
    <name evidence="5" type="primary">mltD</name>
    <name evidence="5" type="ORF">HALO32_02833</name>
</gene>
<dbReference type="PROSITE" id="PS51782">
    <property type="entry name" value="LYSM"/>
    <property type="match status" value="1"/>
</dbReference>
<dbReference type="CDD" id="cd00118">
    <property type="entry name" value="LysM"/>
    <property type="match status" value="1"/>
</dbReference>
<dbReference type="InterPro" id="IPR000189">
    <property type="entry name" value="Transglyc_AS"/>
</dbReference>
<evidence type="ECO:0000256" key="2">
    <source>
        <dbReference type="SAM" id="MobiDB-lite"/>
    </source>
</evidence>
<protein>
    <submittedName>
        <fullName evidence="5">Membrane-bound lytic murein transglycosylase D</fullName>
        <ecNumber evidence="5">4.2.2.-</ecNumber>
    </submittedName>
</protein>
<accession>A0A5K1I5L6</accession>
<keyword evidence="3" id="KW-0732">Signal</keyword>
<evidence type="ECO:0000256" key="3">
    <source>
        <dbReference type="SAM" id="SignalP"/>
    </source>
</evidence>
<comment type="similarity">
    <text evidence="1">Belongs to the transglycosylase Slt family.</text>
</comment>
<reference evidence="5 6" key="1">
    <citation type="submission" date="2019-09" db="EMBL/GenBank/DDBJ databases">
        <authorList>
            <person name="Criscuolo A."/>
        </authorList>
    </citation>
    <scope>NUCLEOTIDE SEQUENCE [LARGE SCALE GENOMIC DNA]</scope>
    <source>
        <strain evidence="6">3(2)</strain>
    </source>
</reference>
<dbReference type="Gene3D" id="3.10.350.10">
    <property type="entry name" value="LysM domain"/>
    <property type="match status" value="1"/>
</dbReference>
<dbReference type="InterPro" id="IPR008258">
    <property type="entry name" value="Transglycosylase_SLT_dom_1"/>
</dbReference>
<dbReference type="SUPFAM" id="SSF54106">
    <property type="entry name" value="LysM domain"/>
    <property type="match status" value="1"/>
</dbReference>
<dbReference type="PANTHER" id="PTHR37423">
    <property type="entry name" value="SOLUBLE LYTIC MUREIN TRANSGLYCOSYLASE-RELATED"/>
    <property type="match status" value="1"/>
</dbReference>
<dbReference type="InterPro" id="IPR036779">
    <property type="entry name" value="LysM_dom_sf"/>
</dbReference>
<dbReference type="Pfam" id="PF01464">
    <property type="entry name" value="SLT"/>
    <property type="match status" value="1"/>
</dbReference>
<dbReference type="SUPFAM" id="SSF53955">
    <property type="entry name" value="Lysozyme-like"/>
    <property type="match status" value="1"/>
</dbReference>
<dbReference type="SMART" id="SM00257">
    <property type="entry name" value="LysM"/>
    <property type="match status" value="1"/>
</dbReference>
<sequence length="395" mass="43406">MTYHTTRRRILGFTSCLALMGSLMATTGNSQASPTPQRAFTDDSASQSAQYAPLPSNQTFWDALALEPRDAWSRLAEAFEWQEDVDQARVQHWIDHYRQSPRNITEITERARPWLAWITERVEERGLPGEIALIPFIESSFDPTARSHRGAAGLWQFMPGTGHALGLRRGGGYDGRLDVARSTHAALDYIEMQAEQWYEGDIELSLAAYNAGAGTVNNARSAALSRGQTASYWDLKLPRETMAYVPKLIAISAIIAEPEHYDVELPRIEATPAIAEVPVTRPLKLDEAAHLAGISRTELAELNPGLLGHQADPRHVERLLVPADSAERLVARLSSGTSRRAVAADGDDVYVVRRGDSLSGIASRHAVALTDLARWNGIERLDALQPGQQLTLSGS</sequence>
<dbReference type="AlphaFoldDB" id="A0A5K1I5L6"/>
<dbReference type="PROSITE" id="PS00922">
    <property type="entry name" value="TRANSGLYCOSYLASE"/>
    <property type="match status" value="1"/>
</dbReference>
<dbReference type="GO" id="GO:0016020">
    <property type="term" value="C:membrane"/>
    <property type="evidence" value="ECO:0007669"/>
    <property type="project" value="InterPro"/>
</dbReference>
<evidence type="ECO:0000256" key="1">
    <source>
        <dbReference type="ARBA" id="ARBA00007734"/>
    </source>
</evidence>
<dbReference type="Gene3D" id="1.10.530.10">
    <property type="match status" value="1"/>
</dbReference>
<feature type="domain" description="LysM" evidence="4">
    <location>
        <begin position="348"/>
        <end position="392"/>
    </location>
</feature>
<dbReference type="PANTHER" id="PTHR37423:SF2">
    <property type="entry name" value="MEMBRANE-BOUND LYTIC MUREIN TRANSGLYCOSYLASE C"/>
    <property type="match status" value="1"/>
</dbReference>
<dbReference type="GO" id="GO:0000270">
    <property type="term" value="P:peptidoglycan metabolic process"/>
    <property type="evidence" value="ECO:0007669"/>
    <property type="project" value="InterPro"/>
</dbReference>
<keyword evidence="5" id="KW-0456">Lyase</keyword>
<dbReference type="CDD" id="cd16894">
    <property type="entry name" value="MltD-like"/>
    <property type="match status" value="1"/>
</dbReference>
<name>A0A5K1I5L6_9GAMM</name>
<feature type="signal peptide" evidence="3">
    <location>
        <begin position="1"/>
        <end position="32"/>
    </location>
</feature>